<evidence type="ECO:0000313" key="6">
    <source>
        <dbReference type="EMBL" id="SMB84584.1"/>
    </source>
</evidence>
<dbReference type="OrthoDB" id="137511at2"/>
<dbReference type="Gene3D" id="3.10.105.10">
    <property type="entry name" value="Dipeptide-binding Protein, Domain 3"/>
    <property type="match status" value="1"/>
</dbReference>
<dbReference type="PIRSF" id="PIRSF002741">
    <property type="entry name" value="MppA"/>
    <property type="match status" value="1"/>
</dbReference>
<keyword evidence="7" id="KW-1185">Reference proteome</keyword>
<sequence length="521" mass="56822">MKNLFFLLSTLLLGQALAAGTLVYGAPGEPVNLNPGNASDSPSLQGQVQIYDRLVHFQPGTAVPVPGLATAWKSNTSATEWTFTLRQNVKFHDGTPFNADAVLFNVNRWWDKKNPYRYGGTFEIWGELMGGYKGESGSLLKSISKVNANTVRFSLTRGVTAFPDLLGTDYFGIASPSAVKRLGGNYGTPAGGAVGTGPFQYVSWRTGDRLVLKPNPGYWSTRSTADQLLFRFIKDPSQRLNELRAGTIDFTSNLDPQVAKSIKADPNLRLVLPPAFNVGLLNMNVRHPALRNTKVREAIRFAVNRPAIVDAFWGDLGATDNSLLPPALSWANAKTIPRVTYNPAVARRLLAEAGFPNGFSVDLWYMPISRSYFPQPKPVAEAIAADLGAIGIKVNLRTEDWAKYLEDRQKGRFDMFLYGWSGDYSDPDNFYSAFYGKAGSVDIGFDPGNINALLGRGRAAIDRQTKAGIYAQLQELTYNANVRLPIVHSAAPAAARARVKNWITGPLGTVGSLNLVRVGGK</sequence>
<feature type="domain" description="Solute-binding protein family 5" evidence="5">
    <location>
        <begin position="64"/>
        <end position="440"/>
    </location>
</feature>
<dbReference type="RefSeq" id="WP_084046960.1">
    <property type="nucleotide sequence ID" value="NZ_FWWU01000007.1"/>
</dbReference>
<dbReference type="AlphaFoldDB" id="A0A1W1UV44"/>
<dbReference type="PANTHER" id="PTHR30290:SF9">
    <property type="entry name" value="OLIGOPEPTIDE-BINDING PROTEIN APPA"/>
    <property type="match status" value="1"/>
</dbReference>
<dbReference type="CDD" id="cd08493">
    <property type="entry name" value="PBP2_DppA_like"/>
    <property type="match status" value="1"/>
</dbReference>
<keyword evidence="2" id="KW-0813">Transport</keyword>
<accession>A0A1W1UV44</accession>
<dbReference type="Pfam" id="PF00496">
    <property type="entry name" value="SBP_bac_5"/>
    <property type="match status" value="1"/>
</dbReference>
<protein>
    <submittedName>
        <fullName evidence="6">Peptide/nickel transport system substrate-binding protein</fullName>
    </submittedName>
</protein>
<feature type="chain" id="PRO_5010717147" evidence="4">
    <location>
        <begin position="19"/>
        <end position="521"/>
    </location>
</feature>
<dbReference type="GO" id="GO:0042597">
    <property type="term" value="C:periplasmic space"/>
    <property type="evidence" value="ECO:0007669"/>
    <property type="project" value="UniProtKB-ARBA"/>
</dbReference>
<organism evidence="6 7">
    <name type="scientific">Deinococcus hopiensis KR-140</name>
    <dbReference type="NCBI Taxonomy" id="695939"/>
    <lineage>
        <taxon>Bacteria</taxon>
        <taxon>Thermotogati</taxon>
        <taxon>Deinococcota</taxon>
        <taxon>Deinococci</taxon>
        <taxon>Deinococcales</taxon>
        <taxon>Deinococcaceae</taxon>
        <taxon>Deinococcus</taxon>
    </lineage>
</organism>
<keyword evidence="3 4" id="KW-0732">Signal</keyword>
<dbReference type="EMBL" id="FWWU01000007">
    <property type="protein sequence ID" value="SMB84584.1"/>
    <property type="molecule type" value="Genomic_DNA"/>
</dbReference>
<dbReference type="InterPro" id="IPR030678">
    <property type="entry name" value="Peptide/Ni-bd"/>
</dbReference>
<reference evidence="6 7" key="1">
    <citation type="submission" date="2017-04" db="EMBL/GenBank/DDBJ databases">
        <authorList>
            <person name="Afonso C.L."/>
            <person name="Miller P.J."/>
            <person name="Scott M.A."/>
            <person name="Spackman E."/>
            <person name="Goraichik I."/>
            <person name="Dimitrov K.M."/>
            <person name="Suarez D.L."/>
            <person name="Swayne D.E."/>
        </authorList>
    </citation>
    <scope>NUCLEOTIDE SEQUENCE [LARGE SCALE GENOMIC DNA]</scope>
    <source>
        <strain evidence="6 7">KR-140</strain>
    </source>
</reference>
<feature type="signal peptide" evidence="4">
    <location>
        <begin position="1"/>
        <end position="18"/>
    </location>
</feature>
<dbReference type="SUPFAM" id="SSF53850">
    <property type="entry name" value="Periplasmic binding protein-like II"/>
    <property type="match status" value="1"/>
</dbReference>
<evidence type="ECO:0000313" key="7">
    <source>
        <dbReference type="Proteomes" id="UP000192582"/>
    </source>
</evidence>
<dbReference type="GO" id="GO:0043190">
    <property type="term" value="C:ATP-binding cassette (ABC) transporter complex"/>
    <property type="evidence" value="ECO:0007669"/>
    <property type="project" value="InterPro"/>
</dbReference>
<dbReference type="InterPro" id="IPR000914">
    <property type="entry name" value="SBP_5_dom"/>
</dbReference>
<gene>
    <name evidence="6" type="ORF">SAMN00790413_05203</name>
</gene>
<evidence type="ECO:0000256" key="3">
    <source>
        <dbReference type="ARBA" id="ARBA00022729"/>
    </source>
</evidence>
<proteinExistence type="inferred from homology"/>
<comment type="similarity">
    <text evidence="1">Belongs to the bacterial solute-binding protein 5 family.</text>
</comment>
<evidence type="ECO:0000256" key="4">
    <source>
        <dbReference type="SAM" id="SignalP"/>
    </source>
</evidence>
<evidence type="ECO:0000259" key="5">
    <source>
        <dbReference type="Pfam" id="PF00496"/>
    </source>
</evidence>
<dbReference type="GO" id="GO:0015833">
    <property type="term" value="P:peptide transport"/>
    <property type="evidence" value="ECO:0007669"/>
    <property type="project" value="TreeGrafter"/>
</dbReference>
<dbReference type="InterPro" id="IPR039424">
    <property type="entry name" value="SBP_5"/>
</dbReference>
<dbReference type="Gene3D" id="3.40.190.10">
    <property type="entry name" value="Periplasmic binding protein-like II"/>
    <property type="match status" value="1"/>
</dbReference>
<dbReference type="PANTHER" id="PTHR30290">
    <property type="entry name" value="PERIPLASMIC BINDING COMPONENT OF ABC TRANSPORTER"/>
    <property type="match status" value="1"/>
</dbReference>
<dbReference type="Proteomes" id="UP000192582">
    <property type="component" value="Unassembled WGS sequence"/>
</dbReference>
<dbReference type="STRING" id="695939.SAMN00790413_05203"/>
<dbReference type="GO" id="GO:1904680">
    <property type="term" value="F:peptide transmembrane transporter activity"/>
    <property type="evidence" value="ECO:0007669"/>
    <property type="project" value="TreeGrafter"/>
</dbReference>
<evidence type="ECO:0000256" key="2">
    <source>
        <dbReference type="ARBA" id="ARBA00022448"/>
    </source>
</evidence>
<dbReference type="Gene3D" id="3.90.76.10">
    <property type="entry name" value="Dipeptide-binding Protein, Domain 1"/>
    <property type="match status" value="1"/>
</dbReference>
<name>A0A1W1UV44_9DEIO</name>
<evidence type="ECO:0000256" key="1">
    <source>
        <dbReference type="ARBA" id="ARBA00005695"/>
    </source>
</evidence>